<dbReference type="Proteomes" id="UP000326565">
    <property type="component" value="Unassembled WGS sequence"/>
</dbReference>
<feature type="signal peptide" evidence="1">
    <location>
        <begin position="1"/>
        <end position="25"/>
    </location>
</feature>
<gene>
    <name evidence="2" type="ORF">BDV29DRAFT_195540</name>
</gene>
<keyword evidence="3" id="KW-1185">Reference proteome</keyword>
<accession>A0A5N5WN45</accession>
<keyword evidence="1" id="KW-0732">Signal</keyword>
<dbReference type="Gene3D" id="3.40.50.1820">
    <property type="entry name" value="alpha/beta hydrolase"/>
    <property type="match status" value="2"/>
</dbReference>
<evidence type="ECO:0008006" key="4">
    <source>
        <dbReference type="Google" id="ProtNLM"/>
    </source>
</evidence>
<dbReference type="EMBL" id="ML732383">
    <property type="protein sequence ID" value="KAB8068610.1"/>
    <property type="molecule type" value="Genomic_DNA"/>
</dbReference>
<proteinExistence type="predicted"/>
<protein>
    <recommendedName>
        <fullName evidence="4">Histidine phosphatase superfamily</fullName>
    </recommendedName>
</protein>
<dbReference type="InterPro" id="IPR029058">
    <property type="entry name" value="AB_hydrolase_fold"/>
</dbReference>
<evidence type="ECO:0000313" key="2">
    <source>
        <dbReference type="EMBL" id="KAB8068610.1"/>
    </source>
</evidence>
<sequence length="328" mass="36752">MFRQARATVILAVMLLSHVVHGVRAVAPHVRDYFYVGGEYVNTTEGHFFHHQMYVEKLVPVSGSWQPYPVVFNFLNKPYGNPGWASWFLNHGYEVDILDRTLTGRSPVLPDDELDQTAFSAELIAQRFTAVKKYPKWLQAKLHTQWPGIGEMGDPIFGTYYKSTIQSVTNAKPQEQTMKAAGTQLLDLIADSLPELVKALIQIEPEGPPFREVIFFTELSRPWGLTSIPLRYGPAPTNLAAPLAMEMVGSNTSELLPCVMQREPARKLVNFSRVPVLIETGEASYHAMYDYCFVLFLRRAGVGVEHLELGSVGVKGNAHLQFLEGNSE</sequence>
<reference evidence="2 3" key="1">
    <citation type="submission" date="2019-04" db="EMBL/GenBank/DDBJ databases">
        <title>Friends and foes A comparative genomics study of 23 Aspergillus species from section Flavi.</title>
        <authorList>
            <consortium name="DOE Joint Genome Institute"/>
            <person name="Kjaerbolling I."/>
            <person name="Vesth T."/>
            <person name="Frisvad J.C."/>
            <person name="Nybo J.L."/>
            <person name="Theobald S."/>
            <person name="Kildgaard S."/>
            <person name="Isbrandt T."/>
            <person name="Kuo A."/>
            <person name="Sato A."/>
            <person name="Lyhne E.K."/>
            <person name="Kogle M.E."/>
            <person name="Wiebenga A."/>
            <person name="Kun R.S."/>
            <person name="Lubbers R.J."/>
            <person name="Makela M.R."/>
            <person name="Barry K."/>
            <person name="Chovatia M."/>
            <person name="Clum A."/>
            <person name="Daum C."/>
            <person name="Haridas S."/>
            <person name="He G."/>
            <person name="LaButti K."/>
            <person name="Lipzen A."/>
            <person name="Mondo S."/>
            <person name="Riley R."/>
            <person name="Salamov A."/>
            <person name="Simmons B.A."/>
            <person name="Magnuson J.K."/>
            <person name="Henrissat B."/>
            <person name="Mortensen U.H."/>
            <person name="Larsen T.O."/>
            <person name="Devries R.P."/>
            <person name="Grigoriev I.V."/>
            <person name="Machida M."/>
            <person name="Baker S.E."/>
            <person name="Andersen M.R."/>
        </authorList>
    </citation>
    <scope>NUCLEOTIDE SEQUENCE [LARGE SCALE GENOMIC DNA]</scope>
    <source>
        <strain evidence="2 3">CBS 151.66</strain>
    </source>
</reference>
<organism evidence="2 3">
    <name type="scientific">Aspergillus leporis</name>
    <dbReference type="NCBI Taxonomy" id="41062"/>
    <lineage>
        <taxon>Eukaryota</taxon>
        <taxon>Fungi</taxon>
        <taxon>Dikarya</taxon>
        <taxon>Ascomycota</taxon>
        <taxon>Pezizomycotina</taxon>
        <taxon>Eurotiomycetes</taxon>
        <taxon>Eurotiomycetidae</taxon>
        <taxon>Eurotiales</taxon>
        <taxon>Aspergillaceae</taxon>
        <taxon>Aspergillus</taxon>
        <taxon>Aspergillus subgen. Circumdati</taxon>
    </lineage>
</organism>
<evidence type="ECO:0000256" key="1">
    <source>
        <dbReference type="SAM" id="SignalP"/>
    </source>
</evidence>
<dbReference type="AlphaFoldDB" id="A0A5N5WN45"/>
<dbReference type="OrthoDB" id="9978720at2759"/>
<evidence type="ECO:0000313" key="3">
    <source>
        <dbReference type="Proteomes" id="UP000326565"/>
    </source>
</evidence>
<name>A0A5N5WN45_9EURO</name>
<feature type="chain" id="PRO_5025028688" description="Histidine phosphatase superfamily" evidence="1">
    <location>
        <begin position="26"/>
        <end position="328"/>
    </location>
</feature>